<reference evidence="13 14" key="1">
    <citation type="submission" date="2019-06" db="EMBL/GenBank/DDBJ databases">
        <title>New taxonomy in bacterial strain CC-CFT640, isolated from vineyard.</title>
        <authorList>
            <person name="Lin S.-Y."/>
            <person name="Tsai C.-F."/>
            <person name="Young C.-C."/>
        </authorList>
    </citation>
    <scope>NUCLEOTIDE SEQUENCE [LARGE SCALE GENOMIC DNA]</scope>
    <source>
        <strain evidence="13 14">CC-CFT640</strain>
    </source>
</reference>
<comment type="catalytic activity">
    <reaction evidence="11">
        <text>all-trans-octaprenyl diphosphate + 4-hydroxybenzoate = 4-hydroxy-3-(all-trans-octaprenyl)benzoate + diphosphate</text>
        <dbReference type="Rhea" id="RHEA:27782"/>
        <dbReference type="ChEBI" id="CHEBI:1617"/>
        <dbReference type="ChEBI" id="CHEBI:17879"/>
        <dbReference type="ChEBI" id="CHEBI:33019"/>
        <dbReference type="ChEBI" id="CHEBI:57711"/>
        <dbReference type="EC" id="2.5.1.39"/>
    </reaction>
</comment>
<comment type="cofactor">
    <cofactor evidence="1 11">
        <name>Mg(2+)</name>
        <dbReference type="ChEBI" id="CHEBI:18420"/>
    </cofactor>
</comment>
<feature type="transmembrane region" description="Helical" evidence="11">
    <location>
        <begin position="150"/>
        <end position="168"/>
    </location>
</feature>
<keyword evidence="4 11" id="KW-1003">Cell membrane</keyword>
<feature type="transmembrane region" description="Helical" evidence="11">
    <location>
        <begin position="40"/>
        <end position="59"/>
    </location>
</feature>
<comment type="pathway">
    <text evidence="11">Cofactor biosynthesis; ubiquinone biosynthesis.</text>
</comment>
<dbReference type="AlphaFoldDB" id="A0A5C8PCL0"/>
<evidence type="ECO:0000256" key="9">
    <source>
        <dbReference type="ARBA" id="ARBA00022989"/>
    </source>
</evidence>
<sequence>MTKAIPAATHTDIDRAHWTLRLLPASLRPYGRLARWDRPIGIWLLLFPCWWALALSVPIPAPQDGVGLTARHLPALGTLAWLMVLFAIGTVAMRGAGCTWNDILDRDFDARVERTRSRPLPAGEATVRQALVWAALQAAVGAVILLSFSWFAIAVGLASLAIVAIYPLMKRITSWPQVVLGFAFNWGALLGWAVAQDAIGWGAVALYLGGIAWTLVYDTIYAMQDQRDDAIVGVRSTARRFQAHPRTWLTIFAVLTVVGFGLAGWFTSIGPLYYVGLALVAAHLTWQVATVKPHAPADCLHKFRANRGIGWLLLAGILAGRLI</sequence>
<dbReference type="FunFam" id="1.10.357.140:FF:000008">
    <property type="entry name" value="4-hydroxybenzoate octaprenyltransferase"/>
    <property type="match status" value="1"/>
</dbReference>
<evidence type="ECO:0000256" key="12">
    <source>
        <dbReference type="NCBIfam" id="TIGR01474"/>
    </source>
</evidence>
<accession>A0A5C8PCL0</accession>
<evidence type="ECO:0000256" key="3">
    <source>
        <dbReference type="ARBA" id="ARBA00005985"/>
    </source>
</evidence>
<dbReference type="HAMAP" id="MF_01635">
    <property type="entry name" value="UbiA"/>
    <property type="match status" value="1"/>
</dbReference>
<keyword evidence="10 11" id="KW-0472">Membrane</keyword>
<dbReference type="Proteomes" id="UP000321638">
    <property type="component" value="Unassembled WGS sequence"/>
</dbReference>
<keyword evidence="14" id="KW-1185">Reference proteome</keyword>
<dbReference type="RefSeq" id="WP_147850613.1">
    <property type="nucleotide sequence ID" value="NZ_VDUZ01000042.1"/>
</dbReference>
<keyword evidence="11" id="KW-0460">Magnesium</keyword>
<dbReference type="CDD" id="cd13959">
    <property type="entry name" value="PT_UbiA_COQ2"/>
    <property type="match status" value="1"/>
</dbReference>
<proteinExistence type="inferred from homology"/>
<dbReference type="EC" id="2.5.1.39" evidence="11 12"/>
<gene>
    <name evidence="11" type="primary">ubiA</name>
    <name evidence="13" type="ORF">FHP25_29645</name>
</gene>
<comment type="similarity">
    <text evidence="3 11">Belongs to the UbiA prenyltransferase family.</text>
</comment>
<evidence type="ECO:0000256" key="4">
    <source>
        <dbReference type="ARBA" id="ARBA00022475"/>
    </source>
</evidence>
<dbReference type="InterPro" id="IPR044878">
    <property type="entry name" value="UbiA_sf"/>
</dbReference>
<dbReference type="EMBL" id="VDUZ01000042">
    <property type="protein sequence ID" value="TXL71543.1"/>
    <property type="molecule type" value="Genomic_DNA"/>
</dbReference>
<evidence type="ECO:0000256" key="6">
    <source>
        <dbReference type="ARBA" id="ARBA00022679"/>
    </source>
</evidence>
<evidence type="ECO:0000256" key="1">
    <source>
        <dbReference type="ARBA" id="ARBA00001946"/>
    </source>
</evidence>
<feature type="transmembrane region" description="Helical" evidence="11">
    <location>
        <begin position="248"/>
        <end position="266"/>
    </location>
</feature>
<dbReference type="Gene3D" id="1.20.120.1780">
    <property type="entry name" value="UbiA prenyltransferase"/>
    <property type="match status" value="1"/>
</dbReference>
<dbReference type="Pfam" id="PF01040">
    <property type="entry name" value="UbiA"/>
    <property type="match status" value="1"/>
</dbReference>
<keyword evidence="6 11" id="KW-0808">Transferase</keyword>
<dbReference type="PANTHER" id="PTHR11048:SF28">
    <property type="entry name" value="4-HYDROXYBENZOATE POLYPRENYLTRANSFERASE, MITOCHONDRIAL"/>
    <property type="match status" value="1"/>
</dbReference>
<protein>
    <recommendedName>
        <fullName evidence="11 12">4-hydroxybenzoate octaprenyltransferase</fullName>
        <ecNumber evidence="11 12">2.5.1.39</ecNumber>
    </recommendedName>
    <alternativeName>
        <fullName evidence="11">4-HB polyprenyltransferase</fullName>
    </alternativeName>
</protein>
<dbReference type="GO" id="GO:0008412">
    <property type="term" value="F:4-hydroxybenzoate polyprenyltransferase activity"/>
    <property type="evidence" value="ECO:0007669"/>
    <property type="project" value="UniProtKB-UniRule"/>
</dbReference>
<dbReference type="InterPro" id="IPR006370">
    <property type="entry name" value="HB_polyprenyltransferase-like"/>
</dbReference>
<evidence type="ECO:0000256" key="8">
    <source>
        <dbReference type="ARBA" id="ARBA00022692"/>
    </source>
</evidence>
<feature type="transmembrane region" description="Helical" evidence="11">
    <location>
        <begin position="199"/>
        <end position="217"/>
    </location>
</feature>
<comment type="caution">
    <text evidence="13">The sequence shown here is derived from an EMBL/GenBank/DDBJ whole genome shotgun (WGS) entry which is preliminary data.</text>
</comment>
<dbReference type="InterPro" id="IPR000537">
    <property type="entry name" value="UbiA_prenyltransferase"/>
</dbReference>
<dbReference type="FunFam" id="1.20.120.1780:FF:000001">
    <property type="entry name" value="4-hydroxybenzoate octaprenyltransferase"/>
    <property type="match status" value="1"/>
</dbReference>
<evidence type="ECO:0000256" key="5">
    <source>
        <dbReference type="ARBA" id="ARBA00022519"/>
    </source>
</evidence>
<dbReference type="PANTHER" id="PTHR11048">
    <property type="entry name" value="PRENYLTRANSFERASES"/>
    <property type="match status" value="1"/>
</dbReference>
<evidence type="ECO:0000256" key="10">
    <source>
        <dbReference type="ARBA" id="ARBA00023136"/>
    </source>
</evidence>
<evidence type="ECO:0000313" key="13">
    <source>
        <dbReference type="EMBL" id="TXL71543.1"/>
    </source>
</evidence>
<dbReference type="Gene3D" id="1.10.357.140">
    <property type="entry name" value="UbiA prenyltransferase"/>
    <property type="match status" value="1"/>
</dbReference>
<comment type="subcellular location">
    <subcellularLocation>
        <location evidence="11">Cell inner membrane</location>
        <topology evidence="11">Multi-pass membrane protein</topology>
    </subcellularLocation>
    <subcellularLocation>
        <location evidence="2">Membrane</location>
        <topology evidence="2">Multi-pass membrane protein</topology>
    </subcellularLocation>
</comment>
<evidence type="ECO:0000313" key="14">
    <source>
        <dbReference type="Proteomes" id="UP000321638"/>
    </source>
</evidence>
<dbReference type="InterPro" id="IPR030470">
    <property type="entry name" value="UbiA_prenylTrfase_CS"/>
</dbReference>
<evidence type="ECO:0000256" key="11">
    <source>
        <dbReference type="HAMAP-Rule" id="MF_01635"/>
    </source>
</evidence>
<name>A0A5C8PCL0_9HYPH</name>
<keyword evidence="7 11" id="KW-0831">Ubiquinone biosynthesis</keyword>
<dbReference type="NCBIfam" id="TIGR01474">
    <property type="entry name" value="ubiA_proteo"/>
    <property type="match status" value="1"/>
</dbReference>
<dbReference type="OrthoDB" id="9782418at2"/>
<feature type="transmembrane region" description="Helical" evidence="11">
    <location>
        <begin position="79"/>
        <end position="104"/>
    </location>
</feature>
<dbReference type="GO" id="GO:0005886">
    <property type="term" value="C:plasma membrane"/>
    <property type="evidence" value="ECO:0007669"/>
    <property type="project" value="UniProtKB-SubCell"/>
</dbReference>
<evidence type="ECO:0000256" key="7">
    <source>
        <dbReference type="ARBA" id="ARBA00022688"/>
    </source>
</evidence>
<dbReference type="InterPro" id="IPR039653">
    <property type="entry name" value="Prenyltransferase"/>
</dbReference>
<evidence type="ECO:0000256" key="2">
    <source>
        <dbReference type="ARBA" id="ARBA00004141"/>
    </source>
</evidence>
<dbReference type="UniPathway" id="UPA00232"/>
<comment type="function">
    <text evidence="11">Catalyzes the prenylation of para-hydroxybenzoate (PHB) with an all-trans polyprenyl group. Mediates the second step in the final reaction sequence of ubiquinone-8 (UQ-8) biosynthesis, which is the condensation of the polyisoprenoid side chain with PHB, generating the first membrane-bound Q intermediate 3-octaprenyl-4-hydroxybenzoate.</text>
</comment>
<keyword evidence="9 11" id="KW-1133">Transmembrane helix</keyword>
<keyword evidence="5 11" id="KW-0997">Cell inner membrane</keyword>
<dbReference type="GO" id="GO:0006744">
    <property type="term" value="P:ubiquinone biosynthetic process"/>
    <property type="evidence" value="ECO:0007669"/>
    <property type="project" value="UniProtKB-UniRule"/>
</dbReference>
<dbReference type="PROSITE" id="PS00943">
    <property type="entry name" value="UBIA"/>
    <property type="match status" value="1"/>
</dbReference>
<organism evidence="13 14">
    <name type="scientific">Vineibacter terrae</name>
    <dbReference type="NCBI Taxonomy" id="2586908"/>
    <lineage>
        <taxon>Bacteria</taxon>
        <taxon>Pseudomonadati</taxon>
        <taxon>Pseudomonadota</taxon>
        <taxon>Alphaproteobacteria</taxon>
        <taxon>Hyphomicrobiales</taxon>
        <taxon>Vineibacter</taxon>
    </lineage>
</organism>
<keyword evidence="8 11" id="KW-0812">Transmembrane</keyword>